<evidence type="ECO:0000313" key="3">
    <source>
        <dbReference type="Proteomes" id="UP000011124"/>
    </source>
</evidence>
<dbReference type="SUPFAM" id="SSF51445">
    <property type="entry name" value="(Trans)glycosidases"/>
    <property type="match status" value="1"/>
</dbReference>
<reference evidence="2 3" key="1">
    <citation type="submission" date="2011-04" db="EMBL/GenBank/DDBJ databases">
        <title>The complete genome of Selenomonas sputigena DSM 20758.</title>
        <authorList>
            <consortium name="US DOE Joint Genome Institute (JGI-PGF)"/>
            <person name="Lucas S."/>
            <person name="Copeland A."/>
            <person name="Lapidus A."/>
            <person name="Bruce D."/>
            <person name="Goodwin L."/>
            <person name="Pitluck S."/>
            <person name="Peters L."/>
            <person name="Kyrpides N."/>
            <person name="Mavromatis K."/>
            <person name="Ivanova N."/>
            <person name="Ovchinnikova G."/>
            <person name="Teshima H."/>
            <person name="Detter J.C."/>
            <person name="Tapia R."/>
            <person name="Han C."/>
            <person name="Land M."/>
            <person name="Hauser L."/>
            <person name="Markowitz V."/>
            <person name="Cheng J.-F."/>
            <person name="Hugenholtz P."/>
            <person name="Woyke T."/>
            <person name="Wu D."/>
            <person name="Gronow S."/>
            <person name="Wellnitz S."/>
            <person name="Schneider S."/>
            <person name="Klenk H.-P."/>
            <person name="Eisen J.A."/>
        </authorList>
    </citation>
    <scope>NUCLEOTIDE SEQUENCE [LARGE SCALE GENOMIC DNA]</scope>
    <source>
        <strain evidence="3">ATCC 35185 / DSM 20758 / VPI D19B-28</strain>
    </source>
</reference>
<protein>
    <submittedName>
        <fullName evidence="2">Uncharacterized protein</fullName>
    </submittedName>
</protein>
<organism evidence="2 3">
    <name type="scientific">Selenomonas sputigena (strain ATCC 35185 / DSM 20758 / CCUG 44933 / VPI D19B-28)</name>
    <dbReference type="NCBI Taxonomy" id="546271"/>
    <lineage>
        <taxon>Bacteria</taxon>
        <taxon>Bacillati</taxon>
        <taxon>Bacillota</taxon>
        <taxon>Negativicutes</taxon>
        <taxon>Selenomonadales</taxon>
        <taxon>Selenomonadaceae</taxon>
        <taxon>Selenomonas</taxon>
    </lineage>
</organism>
<dbReference type="InterPro" id="IPR029070">
    <property type="entry name" value="Chitinase_insertion_sf"/>
</dbReference>
<proteinExistence type="predicted"/>
<name>F4EXV2_SELS3</name>
<dbReference type="KEGG" id="ssg:Selsp_0182"/>
<feature type="chain" id="PRO_5003307285" evidence="1">
    <location>
        <begin position="23"/>
        <end position="340"/>
    </location>
</feature>
<dbReference type="AlphaFoldDB" id="F4EXV2"/>
<dbReference type="Gene3D" id="3.20.20.80">
    <property type="entry name" value="Glycosidases"/>
    <property type="match status" value="1"/>
</dbReference>
<dbReference type="OrthoDB" id="1633417at2"/>
<sequence length="340" mass="38001">MRWWMLGLFLAAGLSLGGCAQAEPLQSAPHAPVELSSWHVRWDAAAGDADYRAMRGKLSKVVIFAACYDEKDELYVPQEVQALVNAYSIRKVERYLSFTNDILGKKHVEKDRELLRRLLATDEGIEKEARLMAETAEKFGMEGVELDYENFRKDEEIMTRYRAFLQKLAEATKERGLKLRVVLEPAMAFEGLPAEAEYVVMFYNLHGKHSGPGPKADRDFIEKTLKKMEALPGRKAAAFATGGCLWQDYGFLGSKKGEARFLTEKEAAALAKKHGRTPERDAESAALHFTFSADGHDGEVWYADAETLNAWITLAAENGVEAVSLWRLGGSETLADVRCE</sequence>
<dbReference type="PANTHER" id="PTHR46066:SF2">
    <property type="entry name" value="CHITINASE DOMAIN-CONTAINING PROTEIN 1"/>
    <property type="match status" value="1"/>
</dbReference>
<accession>F4EXV2</accession>
<gene>
    <name evidence="2" type="ordered locus">Selsp_0182</name>
</gene>
<evidence type="ECO:0000313" key="2">
    <source>
        <dbReference type="EMBL" id="AEB99159.1"/>
    </source>
</evidence>
<dbReference type="PROSITE" id="PS51257">
    <property type="entry name" value="PROKAR_LIPOPROTEIN"/>
    <property type="match status" value="1"/>
</dbReference>
<dbReference type="PANTHER" id="PTHR46066">
    <property type="entry name" value="CHITINASE DOMAIN-CONTAINING PROTEIN 1 FAMILY MEMBER"/>
    <property type="match status" value="1"/>
</dbReference>
<dbReference type="Gene3D" id="3.10.50.10">
    <property type="match status" value="1"/>
</dbReference>
<dbReference type="InterPro" id="IPR017853">
    <property type="entry name" value="GH"/>
</dbReference>
<dbReference type="RefSeq" id="WP_013740513.1">
    <property type="nucleotide sequence ID" value="NC_015437.1"/>
</dbReference>
<dbReference type="Proteomes" id="UP000011124">
    <property type="component" value="Chromosome"/>
</dbReference>
<dbReference type="EMBL" id="CP002637">
    <property type="protein sequence ID" value="AEB99159.1"/>
    <property type="molecule type" value="Genomic_DNA"/>
</dbReference>
<keyword evidence="3" id="KW-1185">Reference proteome</keyword>
<dbReference type="HOGENOM" id="CLU_069988_0_0_9"/>
<evidence type="ECO:0000256" key="1">
    <source>
        <dbReference type="SAM" id="SignalP"/>
    </source>
</evidence>
<keyword evidence="1" id="KW-0732">Signal</keyword>
<feature type="signal peptide" evidence="1">
    <location>
        <begin position="1"/>
        <end position="22"/>
    </location>
</feature>